<dbReference type="InterPro" id="IPR019426">
    <property type="entry name" value="7TM_GPCR_serpentine_rcpt_Srv"/>
</dbReference>
<evidence type="ECO:0000313" key="2">
    <source>
        <dbReference type="EMBL" id="VDL67309.1"/>
    </source>
</evidence>
<evidence type="ECO:0000256" key="1">
    <source>
        <dbReference type="SAM" id="Phobius"/>
    </source>
</evidence>
<gene>
    <name evidence="2" type="ORF">NBR_LOCUS3720</name>
</gene>
<dbReference type="PANTHER" id="PTHR24224">
    <property type="entry name" value="CARDIOACCELERATORY PEPTIDE RECEPTOR-RELATED"/>
    <property type="match status" value="1"/>
</dbReference>
<dbReference type="Pfam" id="PF10323">
    <property type="entry name" value="7TM_GPCR_Srv"/>
    <property type="match status" value="1"/>
</dbReference>
<keyword evidence="1" id="KW-0472">Membrane</keyword>
<dbReference type="GO" id="GO:0016020">
    <property type="term" value="C:membrane"/>
    <property type="evidence" value="ECO:0007669"/>
    <property type="project" value="TreeGrafter"/>
</dbReference>
<protein>
    <submittedName>
        <fullName evidence="4">Serpentine receptor class gamma</fullName>
    </submittedName>
</protein>
<keyword evidence="1" id="KW-1133">Transmembrane helix</keyword>
<dbReference type="PANTHER" id="PTHR24224:SF17">
    <property type="entry name" value="G-PROTEIN COUPLED RECEPTORS FAMILY 1 PROFILE DOMAIN-CONTAINING PROTEIN"/>
    <property type="match status" value="1"/>
</dbReference>
<dbReference type="EMBL" id="UYSL01005928">
    <property type="protein sequence ID" value="VDL67309.1"/>
    <property type="molecule type" value="Genomic_DNA"/>
</dbReference>
<accession>A0A0N4XMG7</accession>
<sequence length="136" mass="15965">MNESLFLLVQGVIDITVMISYFFFGTIRHSMVLSHFFWTYQSYYVASWCFTHTYVTVILRCFGVLLLSFQRYLSVCRYSGRLQRLVNESHRWVLPSLQFTVPILYSIPLLTITDVSFFAPDLLEVRVDKEKITVGL</sequence>
<dbReference type="InterPro" id="IPR052665">
    <property type="entry name" value="Neuropeptide-GPCR"/>
</dbReference>
<feature type="transmembrane region" description="Helical" evidence="1">
    <location>
        <begin position="44"/>
        <end position="69"/>
    </location>
</feature>
<organism evidence="4">
    <name type="scientific">Nippostrongylus brasiliensis</name>
    <name type="common">Rat hookworm</name>
    <dbReference type="NCBI Taxonomy" id="27835"/>
    <lineage>
        <taxon>Eukaryota</taxon>
        <taxon>Metazoa</taxon>
        <taxon>Ecdysozoa</taxon>
        <taxon>Nematoda</taxon>
        <taxon>Chromadorea</taxon>
        <taxon>Rhabditida</taxon>
        <taxon>Rhabditina</taxon>
        <taxon>Rhabditomorpha</taxon>
        <taxon>Strongyloidea</taxon>
        <taxon>Heligmosomidae</taxon>
        <taxon>Nippostrongylus</taxon>
    </lineage>
</organism>
<dbReference type="Proteomes" id="UP000271162">
    <property type="component" value="Unassembled WGS sequence"/>
</dbReference>
<reference evidence="4" key="1">
    <citation type="submission" date="2017-02" db="UniProtKB">
        <authorList>
            <consortium name="WormBaseParasite"/>
        </authorList>
    </citation>
    <scope>IDENTIFICATION</scope>
</reference>
<dbReference type="WBParaSite" id="NBR_0000371901-mRNA-1">
    <property type="protein sequence ID" value="NBR_0000371901-mRNA-1"/>
    <property type="gene ID" value="NBR_0000371901"/>
</dbReference>
<keyword evidence="3" id="KW-1185">Reference proteome</keyword>
<reference evidence="2 3" key="2">
    <citation type="submission" date="2018-11" db="EMBL/GenBank/DDBJ databases">
        <authorList>
            <consortium name="Pathogen Informatics"/>
        </authorList>
    </citation>
    <scope>NUCLEOTIDE SEQUENCE [LARGE SCALE GENOMIC DNA]</scope>
</reference>
<feature type="transmembrane region" description="Helical" evidence="1">
    <location>
        <begin position="5"/>
        <end position="24"/>
    </location>
</feature>
<keyword evidence="1" id="KW-0812">Transmembrane</keyword>
<dbReference type="AlphaFoldDB" id="A0A0N4XMG7"/>
<proteinExistence type="predicted"/>
<name>A0A0N4XMG7_NIPBR</name>
<evidence type="ECO:0000313" key="3">
    <source>
        <dbReference type="Proteomes" id="UP000271162"/>
    </source>
</evidence>
<evidence type="ECO:0000313" key="4">
    <source>
        <dbReference type="WBParaSite" id="NBR_0000371901-mRNA-1"/>
    </source>
</evidence>